<name>A0AAY4EAT3_9TELE</name>
<keyword evidence="7" id="KW-1185">Reference proteome</keyword>
<dbReference type="SUPFAM" id="SSF50156">
    <property type="entry name" value="PDZ domain-like"/>
    <property type="match status" value="2"/>
</dbReference>
<dbReference type="SMART" id="SM00228">
    <property type="entry name" value="PDZ"/>
    <property type="match status" value="2"/>
</dbReference>
<dbReference type="GO" id="GO:0043495">
    <property type="term" value="F:protein-membrane adaptor activity"/>
    <property type="evidence" value="ECO:0007669"/>
    <property type="project" value="TreeGrafter"/>
</dbReference>
<protein>
    <recommendedName>
        <fullName evidence="5">PDZ domain-containing protein</fullName>
    </recommendedName>
</protein>
<comment type="subcellular location">
    <subcellularLocation>
        <location evidence="1">Cell membrane</location>
    </subcellularLocation>
</comment>
<dbReference type="GO" id="GO:0016324">
    <property type="term" value="C:apical plasma membrane"/>
    <property type="evidence" value="ECO:0007669"/>
    <property type="project" value="TreeGrafter"/>
</dbReference>
<dbReference type="Pfam" id="PF09007">
    <property type="entry name" value="EBP50_C"/>
    <property type="match status" value="1"/>
</dbReference>
<feature type="region of interest" description="Disordered" evidence="4">
    <location>
        <begin position="393"/>
        <end position="447"/>
    </location>
</feature>
<evidence type="ECO:0000256" key="1">
    <source>
        <dbReference type="ARBA" id="ARBA00004236"/>
    </source>
</evidence>
<feature type="compositionally biased region" description="Basic and acidic residues" evidence="4">
    <location>
        <begin position="429"/>
        <end position="444"/>
    </location>
</feature>
<keyword evidence="2" id="KW-0472">Membrane</keyword>
<feature type="region of interest" description="Disordered" evidence="4">
    <location>
        <begin position="459"/>
        <end position="485"/>
    </location>
</feature>
<gene>
    <name evidence="6" type="primary">SLC9A3R2</name>
</gene>
<keyword evidence="3" id="KW-0677">Repeat</keyword>
<dbReference type="PANTHER" id="PTHR14191:SF4">
    <property type="entry name" value="NA(+)_H(+) EXCHANGE REGULATORY COFACTOR NHE-RF2"/>
    <property type="match status" value="1"/>
</dbReference>
<dbReference type="Ensembl" id="ENSDCDT00010064997.1">
    <property type="protein sequence ID" value="ENSDCDP00010054414.1"/>
    <property type="gene ID" value="ENSDCDG00010031463.1"/>
</dbReference>
<keyword evidence="2" id="KW-1003">Cell membrane</keyword>
<evidence type="ECO:0000256" key="2">
    <source>
        <dbReference type="ARBA" id="ARBA00022475"/>
    </source>
</evidence>
<evidence type="ECO:0000256" key="4">
    <source>
        <dbReference type="SAM" id="MobiDB-lite"/>
    </source>
</evidence>
<proteinExistence type="predicted"/>
<dbReference type="AlphaFoldDB" id="A0AAY4EAT3"/>
<feature type="compositionally biased region" description="Basic and acidic residues" evidence="4">
    <location>
        <begin position="475"/>
        <end position="485"/>
    </location>
</feature>
<dbReference type="PANTHER" id="PTHR14191">
    <property type="entry name" value="PDZ DOMAIN CONTAINING PROTEIN"/>
    <property type="match status" value="1"/>
</dbReference>
<evidence type="ECO:0000313" key="7">
    <source>
        <dbReference type="Proteomes" id="UP000694580"/>
    </source>
</evidence>
<evidence type="ECO:0000256" key="3">
    <source>
        <dbReference type="ARBA" id="ARBA00022737"/>
    </source>
</evidence>
<reference evidence="6 7" key="1">
    <citation type="submission" date="2020-06" db="EMBL/GenBank/DDBJ databases">
        <authorList>
            <consortium name="Wellcome Sanger Institute Data Sharing"/>
        </authorList>
    </citation>
    <scope>NUCLEOTIDE SEQUENCE [LARGE SCALE GENOMIC DNA]</scope>
</reference>
<dbReference type="GO" id="GO:0072659">
    <property type="term" value="P:protein localization to plasma membrane"/>
    <property type="evidence" value="ECO:0007669"/>
    <property type="project" value="TreeGrafter"/>
</dbReference>
<evidence type="ECO:0000313" key="6">
    <source>
        <dbReference type="Ensembl" id="ENSDCDP00010054414.1"/>
    </source>
</evidence>
<sequence length="485" mass="53307">MEMAQSSEKEIMRPRLCYLVKGERGYGFHLHGERNRGAQYVRKIEPGSPADLAGLRSGDRVVEVNGENVEGDPHHLVVQKIKANEHRTRLLVVDRGTDELLRSRGLPCVEELAVEMGCLSPRSSATSSPHVPMSPASASGQWDFVVKAREEVEPTSPLLNGQRVQWTWRQLGQMSPIKSPSLVVKGSPANCCHDSPPSPAIGTNLSELSVDLSGSDTSALLAQETYSMAHKDLRPRECHIVRGEQGFGFNLHSDKMRMGQYIRCVDPGSPAEQSGLRPKDRLIEVNDMNIEHLRHSEVVAMIRRGGDQTSLLVVDPETDELFKRLGITPTNKHLEEDCVDGPVLESSGDDSAVSVDSPVTVVDVAILHKSVTPSLEDENLAVAVPVINVTLIDPPISNGSPRHRSPDSTSTRSTLSEISTELSGSDTSTKVKEEEDHQPFDPFRESGLQLSLTAAEAKQKAYAKRKKKKAPPMDWSKKQELFSNF</sequence>
<dbReference type="InterPro" id="IPR001478">
    <property type="entry name" value="PDZ"/>
</dbReference>
<feature type="domain" description="PDZ" evidence="5">
    <location>
        <begin position="237"/>
        <end position="317"/>
    </location>
</feature>
<dbReference type="Proteomes" id="UP000694580">
    <property type="component" value="Chromosome 3"/>
</dbReference>
<dbReference type="CDD" id="cd06768">
    <property type="entry name" value="PDZ_NHERF-like"/>
    <property type="match status" value="2"/>
</dbReference>
<dbReference type="InterPro" id="IPR041489">
    <property type="entry name" value="PDZ_6"/>
</dbReference>
<dbReference type="Pfam" id="PF17820">
    <property type="entry name" value="PDZ_6"/>
    <property type="match status" value="1"/>
</dbReference>
<dbReference type="Gene3D" id="2.30.42.10">
    <property type="match status" value="2"/>
</dbReference>
<dbReference type="InterPro" id="IPR036034">
    <property type="entry name" value="PDZ_sf"/>
</dbReference>
<dbReference type="InterPro" id="IPR051067">
    <property type="entry name" value="NHER"/>
</dbReference>
<evidence type="ECO:0000259" key="5">
    <source>
        <dbReference type="PROSITE" id="PS50106"/>
    </source>
</evidence>
<dbReference type="GeneTree" id="ENSGT00950000182849"/>
<organism evidence="6 7">
    <name type="scientific">Denticeps clupeoides</name>
    <name type="common">denticle herring</name>
    <dbReference type="NCBI Taxonomy" id="299321"/>
    <lineage>
        <taxon>Eukaryota</taxon>
        <taxon>Metazoa</taxon>
        <taxon>Chordata</taxon>
        <taxon>Craniata</taxon>
        <taxon>Vertebrata</taxon>
        <taxon>Euteleostomi</taxon>
        <taxon>Actinopterygii</taxon>
        <taxon>Neopterygii</taxon>
        <taxon>Teleostei</taxon>
        <taxon>Clupei</taxon>
        <taxon>Clupeiformes</taxon>
        <taxon>Denticipitoidei</taxon>
        <taxon>Denticipitidae</taxon>
        <taxon>Denticeps</taxon>
    </lineage>
</organism>
<feature type="domain" description="PDZ" evidence="5">
    <location>
        <begin position="16"/>
        <end position="96"/>
    </location>
</feature>
<dbReference type="InterPro" id="IPR015098">
    <property type="entry name" value="EBP50_C"/>
</dbReference>
<dbReference type="PROSITE" id="PS50106">
    <property type="entry name" value="PDZ"/>
    <property type="match status" value="2"/>
</dbReference>
<accession>A0AAY4EAT3</accession>
<feature type="compositionally biased region" description="Basic residues" evidence="4">
    <location>
        <begin position="461"/>
        <end position="470"/>
    </location>
</feature>
<reference evidence="6" key="2">
    <citation type="submission" date="2025-08" db="UniProtKB">
        <authorList>
            <consortium name="Ensembl"/>
        </authorList>
    </citation>
    <scope>IDENTIFICATION</scope>
</reference>
<dbReference type="GO" id="GO:0005102">
    <property type="term" value="F:signaling receptor binding"/>
    <property type="evidence" value="ECO:0007669"/>
    <property type="project" value="TreeGrafter"/>
</dbReference>
<dbReference type="Pfam" id="PF00595">
    <property type="entry name" value="PDZ"/>
    <property type="match status" value="1"/>
</dbReference>
<reference evidence="6" key="3">
    <citation type="submission" date="2025-09" db="UniProtKB">
        <authorList>
            <consortium name="Ensembl"/>
        </authorList>
    </citation>
    <scope>IDENTIFICATION</scope>
</reference>
<feature type="compositionally biased region" description="Polar residues" evidence="4">
    <location>
        <begin position="407"/>
        <end position="428"/>
    </location>
</feature>